<dbReference type="Gene3D" id="2.60.40.2840">
    <property type="match status" value="1"/>
</dbReference>
<evidence type="ECO:0000313" key="3">
    <source>
        <dbReference type="Proteomes" id="UP000076502"/>
    </source>
</evidence>
<name>A0A154PF28_DUFNO</name>
<accession>A0A154PF28</accession>
<dbReference type="AlphaFoldDB" id="A0A154PF28"/>
<dbReference type="STRING" id="178035.A0A154PF28"/>
<dbReference type="Proteomes" id="UP000076502">
    <property type="component" value="Unassembled WGS sequence"/>
</dbReference>
<sequence length="537" mass="60701">MYCCARGTFHCQYTNGVQFGKLKTKYKINKDIIVEYSLQDKVRTSTRDWIGIFPRGWINLQQYLTFEYVVVPPEMASLSNRSIAFLHSFHQEASLNTDYHFVYVSKEIEILGTSTYFRFVVPPSLRPLDRCASTPEHGLIVDDLFPPTPVTPTPSETGKFVGTSKLSGTIDGVAQPHRANSSFADHRQRMCRFRCTSRLTPSITANRVQFLMSHNTHLGARVGRLARDLELAEATIEREKMARAVLTGKLQSYETFLVEMFKSLNLMGIVKITNKTGKEIYIQKMKLKDLSRIRNKPRSIPEVTMFHQGIGSKAWNFEETLDNKKFEEDPQDINSLFDELMQGDGKIVQDSGGTLLTAEQSYKESKNFEMVSSIEELPSCCQFPKTLTEAGLSMAVTMANTECLRGAYVTKEATGATNDGHDSPCKDNCNIEETNDVEGKAKEEKNNTVDDKGTMEKLESSTECCCDCHLNSLKSLTTNKKQDEDDRKVYAFEYECDMDLANGLLRTKNDAMGIETLRPKQTTIFLKGRMKLKCEGN</sequence>
<protein>
    <submittedName>
        <fullName evidence="2">Calcium-binding and coiled-coil domain-containing protein 1-A</fullName>
    </submittedName>
</protein>
<gene>
    <name evidence="2" type="ORF">WN55_00476</name>
</gene>
<organism evidence="2 3">
    <name type="scientific">Dufourea novaeangliae</name>
    <name type="common">Sweat bee</name>
    <dbReference type="NCBI Taxonomy" id="178035"/>
    <lineage>
        <taxon>Eukaryota</taxon>
        <taxon>Metazoa</taxon>
        <taxon>Ecdysozoa</taxon>
        <taxon>Arthropoda</taxon>
        <taxon>Hexapoda</taxon>
        <taxon>Insecta</taxon>
        <taxon>Pterygota</taxon>
        <taxon>Neoptera</taxon>
        <taxon>Endopterygota</taxon>
        <taxon>Hymenoptera</taxon>
        <taxon>Apocrita</taxon>
        <taxon>Aculeata</taxon>
        <taxon>Apoidea</taxon>
        <taxon>Anthophila</taxon>
        <taxon>Halictidae</taxon>
        <taxon>Rophitinae</taxon>
        <taxon>Dufourea</taxon>
    </lineage>
</organism>
<evidence type="ECO:0000313" key="2">
    <source>
        <dbReference type="EMBL" id="KZC09830.1"/>
    </source>
</evidence>
<dbReference type="Pfam" id="PF17751">
    <property type="entry name" value="SKICH"/>
    <property type="match status" value="1"/>
</dbReference>
<dbReference type="InterPro" id="IPR041611">
    <property type="entry name" value="SKICH"/>
</dbReference>
<keyword evidence="3" id="KW-1185">Reference proteome</keyword>
<dbReference type="EMBL" id="KQ434878">
    <property type="protein sequence ID" value="KZC09830.1"/>
    <property type="molecule type" value="Genomic_DNA"/>
</dbReference>
<feature type="domain" description="SKICH" evidence="1">
    <location>
        <begin position="17"/>
        <end position="119"/>
    </location>
</feature>
<proteinExistence type="predicted"/>
<reference evidence="2 3" key="1">
    <citation type="submission" date="2015-07" db="EMBL/GenBank/DDBJ databases">
        <title>The genome of Dufourea novaeangliae.</title>
        <authorList>
            <person name="Pan H."/>
            <person name="Kapheim K."/>
        </authorList>
    </citation>
    <scope>NUCLEOTIDE SEQUENCE [LARGE SCALE GENOMIC DNA]</scope>
    <source>
        <strain evidence="2">0120121106</strain>
        <tissue evidence="2">Whole body</tissue>
    </source>
</reference>
<evidence type="ECO:0000259" key="1">
    <source>
        <dbReference type="Pfam" id="PF17751"/>
    </source>
</evidence>